<accession>A0A3D8X9B8</accession>
<keyword evidence="2" id="KW-0645">Protease</keyword>
<evidence type="ECO:0000256" key="1">
    <source>
        <dbReference type="ARBA" id="ARBA00006534"/>
    </source>
</evidence>
<reference evidence="5 6" key="1">
    <citation type="journal article" date="2018" name="Appl. Environ. Microbiol.">
        <title>Antimicrobial susceptibility testing and tentative epidemiological cut-off values of five Bacillus species relevant for use as animal feed additives or for plant protection.</title>
        <authorList>
            <person name="Agerso Y."/>
            <person name="Stuer-Lauridsen B."/>
            <person name="Bjerre K."/>
            <person name="Jensen M.G."/>
            <person name="Johansen E."/>
            <person name="Bennedsen M."/>
            <person name="Brockmann E."/>
            <person name="Nielsen B."/>
        </authorList>
    </citation>
    <scope>NUCLEOTIDE SEQUENCE [LARGE SCALE GENOMIC DNA]</scope>
    <source>
        <strain evidence="5 6">CHCC20162</strain>
    </source>
</reference>
<dbReference type="Proteomes" id="UP000256519">
    <property type="component" value="Unassembled WGS sequence"/>
</dbReference>
<dbReference type="InterPro" id="IPR029062">
    <property type="entry name" value="Class_I_gatase-like"/>
</dbReference>
<dbReference type="GO" id="GO:0006508">
    <property type="term" value="P:proteolysis"/>
    <property type="evidence" value="ECO:0007669"/>
    <property type="project" value="UniProtKB-KW"/>
</dbReference>
<evidence type="ECO:0000256" key="3">
    <source>
        <dbReference type="ARBA" id="ARBA00022801"/>
    </source>
</evidence>
<dbReference type="Gene3D" id="3.40.50.880">
    <property type="match status" value="1"/>
</dbReference>
<dbReference type="SUPFAM" id="SSF52317">
    <property type="entry name" value="Class I glutamine amidotransferase-like"/>
    <property type="match status" value="1"/>
</dbReference>
<dbReference type="PANTHER" id="PTHR20842:SF0">
    <property type="entry name" value="ALPHA-ASPARTYL DIPEPTIDASE"/>
    <property type="match status" value="1"/>
</dbReference>
<evidence type="ECO:0000313" key="5">
    <source>
        <dbReference type="EMBL" id="RDZ17792.1"/>
    </source>
</evidence>
<comment type="similarity">
    <text evidence="1">Belongs to the peptidase S51 family.</text>
</comment>
<dbReference type="InterPro" id="IPR005320">
    <property type="entry name" value="Peptidase_S51"/>
</dbReference>
<gene>
    <name evidence="5" type="ORF">C3744_02585</name>
</gene>
<dbReference type="GO" id="GO:0008236">
    <property type="term" value="F:serine-type peptidase activity"/>
    <property type="evidence" value="ECO:0007669"/>
    <property type="project" value="UniProtKB-KW"/>
</dbReference>
<evidence type="ECO:0000256" key="4">
    <source>
        <dbReference type="ARBA" id="ARBA00022825"/>
    </source>
</evidence>
<dbReference type="AlphaFoldDB" id="A0A3D8X9B8"/>
<dbReference type="CDD" id="cd03146">
    <property type="entry name" value="GAT1_Peptidase_E"/>
    <property type="match status" value="1"/>
</dbReference>
<name>A0A3D8X9B8_PRIMG</name>
<sequence>MGGGGFLMEPDNLLLNQYILSQAHTNVPKICFIPTASGDADNYIEKFYETFNKLTCEPPHLSLFSPNFIDLKAYVLQHDVLYVGRGNTSNMLLLWKEWELDTILKEAYEKEMILAGISAGSICWFEESVTDSMNNKLSKIDGLGFLTGSNCPHYDGESNRRPSYHELIKSGEIKAGYAVDDGIALHFKDEELSASVSSRPTAKAYAVDQKVK</sequence>
<proteinExistence type="inferred from homology"/>
<evidence type="ECO:0000313" key="6">
    <source>
        <dbReference type="Proteomes" id="UP000256519"/>
    </source>
</evidence>
<organism evidence="5 6">
    <name type="scientific">Priestia megaterium</name>
    <name type="common">Bacillus megaterium</name>
    <dbReference type="NCBI Taxonomy" id="1404"/>
    <lineage>
        <taxon>Bacteria</taxon>
        <taxon>Bacillati</taxon>
        <taxon>Bacillota</taxon>
        <taxon>Bacilli</taxon>
        <taxon>Bacillales</taxon>
        <taxon>Bacillaceae</taxon>
        <taxon>Priestia</taxon>
    </lineage>
</organism>
<comment type="caution">
    <text evidence="5">The sequence shown here is derived from an EMBL/GenBank/DDBJ whole genome shotgun (WGS) entry which is preliminary data.</text>
</comment>
<evidence type="ECO:0000256" key="2">
    <source>
        <dbReference type="ARBA" id="ARBA00022670"/>
    </source>
</evidence>
<keyword evidence="3" id="KW-0378">Hydrolase</keyword>
<keyword evidence="4" id="KW-0720">Serine protease</keyword>
<protein>
    <submittedName>
        <fullName evidence="5">Peptidase E</fullName>
    </submittedName>
</protein>
<dbReference type="PANTHER" id="PTHR20842">
    <property type="entry name" value="PROTEASE S51 ALPHA-ASPARTYL DIPEPTIDASE"/>
    <property type="match status" value="1"/>
</dbReference>
<dbReference type="Pfam" id="PF03575">
    <property type="entry name" value="Peptidase_S51"/>
    <property type="match status" value="1"/>
</dbReference>
<dbReference type="EMBL" id="PQWM01000006">
    <property type="protein sequence ID" value="RDZ17792.1"/>
    <property type="molecule type" value="Genomic_DNA"/>
</dbReference>